<dbReference type="EMBL" id="CP159279">
    <property type="protein sequence ID" value="XCH12152.1"/>
    <property type="molecule type" value="Genomic_DNA"/>
</dbReference>
<evidence type="ECO:0000313" key="1">
    <source>
        <dbReference type="EMBL" id="XCH12152.1"/>
    </source>
</evidence>
<protein>
    <submittedName>
        <fullName evidence="1">Uncharacterized protein</fullName>
    </submittedName>
</protein>
<sequence>MSTETHDNEFRGYFEALRLLSHHEGRARTHARLSRTDFLADESVVAVHVENTSRADRVFLSAFDRHGRLLRGDTLYVDYANQRLDVTAEFDHDFTGMTVLEGSELKAAVTREDGWVIDMHALREYDLAEDRRATQRAVLLANLGDLMASGQARGFLLGQHSDPGAAL</sequence>
<dbReference type="AlphaFoldDB" id="A0AAU8ER72"/>
<proteinExistence type="predicted"/>
<accession>A0AAU8ER72</accession>
<name>A0AAU8ER72_9MICC</name>
<dbReference type="RefSeq" id="WP_353712326.1">
    <property type="nucleotide sequence ID" value="NZ_CP159279.1"/>
</dbReference>
<reference evidence="1" key="1">
    <citation type="submission" date="2024-06" db="EMBL/GenBank/DDBJ databases">
        <title>Biodegradation of dimethachlon by Arthrobacter sp. K5: mechanistic insights and ecological implications.</title>
        <authorList>
            <person name="Hu S."/>
            <person name="Lu P."/>
        </authorList>
    </citation>
    <scope>NUCLEOTIDE SEQUENCE</scope>
    <source>
        <strain evidence="1">K5</strain>
    </source>
</reference>
<gene>
    <name evidence="1" type="ORF">ABRP34_03800</name>
</gene>
<organism evidence="1">
    <name type="scientific">Arthrobacter sp. K5</name>
    <dbReference type="NCBI Taxonomy" id="2839623"/>
    <lineage>
        <taxon>Bacteria</taxon>
        <taxon>Bacillati</taxon>
        <taxon>Actinomycetota</taxon>
        <taxon>Actinomycetes</taxon>
        <taxon>Micrococcales</taxon>
        <taxon>Micrococcaceae</taxon>
        <taxon>Arthrobacter</taxon>
    </lineage>
</organism>